<accession>A0A9X4M852</accession>
<evidence type="ECO:0000256" key="1">
    <source>
        <dbReference type="ARBA" id="ARBA00004651"/>
    </source>
</evidence>
<feature type="transmembrane region" description="Helical" evidence="6">
    <location>
        <begin position="60"/>
        <end position="82"/>
    </location>
</feature>
<gene>
    <name evidence="8" type="ORF">NVS88_21185</name>
</gene>
<dbReference type="EMBL" id="JANRHA010000023">
    <property type="protein sequence ID" value="MDG3017073.1"/>
    <property type="molecule type" value="Genomic_DNA"/>
</dbReference>
<keyword evidence="9" id="KW-1185">Reference proteome</keyword>
<dbReference type="RefSeq" id="WP_332520799.1">
    <property type="nucleotide sequence ID" value="NZ_JAAIVF010000001.1"/>
</dbReference>
<keyword evidence="5 6" id="KW-0472">Membrane</keyword>
<evidence type="ECO:0000256" key="4">
    <source>
        <dbReference type="ARBA" id="ARBA00022989"/>
    </source>
</evidence>
<evidence type="ECO:0000256" key="5">
    <source>
        <dbReference type="ARBA" id="ARBA00023136"/>
    </source>
</evidence>
<evidence type="ECO:0000256" key="6">
    <source>
        <dbReference type="SAM" id="Phobius"/>
    </source>
</evidence>
<evidence type="ECO:0000313" key="9">
    <source>
        <dbReference type="Proteomes" id="UP001152755"/>
    </source>
</evidence>
<evidence type="ECO:0000256" key="2">
    <source>
        <dbReference type="ARBA" id="ARBA00022475"/>
    </source>
</evidence>
<keyword evidence="3 6" id="KW-0812">Transmembrane</keyword>
<name>A0A9X4M852_9ACTN</name>
<dbReference type="InterPro" id="IPR018076">
    <property type="entry name" value="T2SS_GspF_dom"/>
</dbReference>
<dbReference type="Pfam" id="PF00482">
    <property type="entry name" value="T2SSF"/>
    <property type="match status" value="1"/>
</dbReference>
<dbReference type="PANTHER" id="PTHR35007">
    <property type="entry name" value="INTEGRAL MEMBRANE PROTEIN-RELATED"/>
    <property type="match status" value="1"/>
</dbReference>
<evidence type="ECO:0000259" key="7">
    <source>
        <dbReference type="Pfam" id="PF00482"/>
    </source>
</evidence>
<dbReference type="GO" id="GO:0005886">
    <property type="term" value="C:plasma membrane"/>
    <property type="evidence" value="ECO:0007669"/>
    <property type="project" value="UniProtKB-SubCell"/>
</dbReference>
<protein>
    <submittedName>
        <fullName evidence="8">Type II secretion system F family protein</fullName>
    </submittedName>
</protein>
<comment type="caution">
    <text evidence="8">The sequence shown here is derived from an EMBL/GenBank/DDBJ whole genome shotgun (WGS) entry which is preliminary data.</text>
</comment>
<organism evidence="8 9">
    <name type="scientific">Speluncibacter jeojiensis</name>
    <dbReference type="NCBI Taxonomy" id="2710754"/>
    <lineage>
        <taxon>Bacteria</taxon>
        <taxon>Bacillati</taxon>
        <taxon>Actinomycetota</taxon>
        <taxon>Actinomycetes</taxon>
        <taxon>Mycobacteriales</taxon>
        <taxon>Speluncibacteraceae</taxon>
        <taxon>Speluncibacter</taxon>
    </lineage>
</organism>
<keyword evidence="4 6" id="KW-1133">Transmembrane helix</keyword>
<reference evidence="8" key="1">
    <citation type="submission" date="2022-08" db="EMBL/GenBank/DDBJ databases">
        <title>Genome analysis of Corynebacteriales strain.</title>
        <authorList>
            <person name="Lee S.D."/>
        </authorList>
    </citation>
    <scope>NUCLEOTIDE SEQUENCE</scope>
    <source>
        <strain evidence="8">D3-21</strain>
    </source>
</reference>
<dbReference type="AlphaFoldDB" id="A0A9X4M852"/>
<comment type="subcellular location">
    <subcellularLocation>
        <location evidence="1">Cell membrane</location>
        <topology evidence="1">Multi-pass membrane protein</topology>
    </subcellularLocation>
</comment>
<sequence>MWAGAALLAIAAVVAPGGGRATERLVAFTGTGSGDPRPGTEREVLRIGVFGVVAGTTAALVIRGLPGLAVGVAVGVAVVVVLRRAGRRSESADPLALAAVLDLLAACLRSGLPLATATGAVADCAPGELGGALRRTSDLLQLGGDPGSVWDELESDPATEPLARLARRSARSGIALADGVEQLAARLRDEAQVRASAAAERAGVAVSGPLGLCFLPAFVCLGIVPVVVGLAGRVLGNGLW</sequence>
<feature type="domain" description="Type II secretion system protein GspF" evidence="7">
    <location>
        <begin position="101"/>
        <end position="220"/>
    </location>
</feature>
<proteinExistence type="predicted"/>
<evidence type="ECO:0000256" key="3">
    <source>
        <dbReference type="ARBA" id="ARBA00022692"/>
    </source>
</evidence>
<dbReference type="Proteomes" id="UP001152755">
    <property type="component" value="Unassembled WGS sequence"/>
</dbReference>
<evidence type="ECO:0000313" key="8">
    <source>
        <dbReference type="EMBL" id="MDG3017073.1"/>
    </source>
</evidence>
<feature type="transmembrane region" description="Helical" evidence="6">
    <location>
        <begin position="210"/>
        <end position="231"/>
    </location>
</feature>
<dbReference type="PANTHER" id="PTHR35007:SF3">
    <property type="entry name" value="POSSIBLE CONSERVED ALANINE RICH MEMBRANE PROTEIN"/>
    <property type="match status" value="1"/>
</dbReference>
<keyword evidence="2" id="KW-1003">Cell membrane</keyword>